<reference evidence="2 3" key="1">
    <citation type="journal article" date="2021" name="PeerJ">
        <title>Analysis of 44 Vibrio anguillarum genomes reveals high genetic diversity.</title>
        <authorList>
            <person name="Hansen M.J."/>
            <person name="Dalsgaard I."/>
        </authorList>
    </citation>
    <scope>NUCLEOTIDE SEQUENCE [LARGE SCALE GENOMIC DNA]</scope>
    <source>
        <strain evidence="2 3">17-16730-2A</strain>
    </source>
</reference>
<evidence type="ECO:0000313" key="2">
    <source>
        <dbReference type="EMBL" id="MBF4274403.1"/>
    </source>
</evidence>
<proteinExistence type="predicted"/>
<organism evidence="2 3">
    <name type="scientific">Vibrio anguillarum</name>
    <name type="common">Listonella anguillarum</name>
    <dbReference type="NCBI Taxonomy" id="55601"/>
    <lineage>
        <taxon>Bacteria</taxon>
        <taxon>Pseudomonadati</taxon>
        <taxon>Pseudomonadota</taxon>
        <taxon>Gammaproteobacteria</taxon>
        <taxon>Vibrionales</taxon>
        <taxon>Vibrionaceae</taxon>
        <taxon>Vibrio</taxon>
    </lineage>
</organism>
<dbReference type="AlphaFoldDB" id="A0ABD4KUX2"/>
<keyword evidence="2" id="KW-0547">Nucleotide-binding</keyword>
<name>A0ABD4KUX2_VIBAN</name>
<dbReference type="GO" id="GO:0005524">
    <property type="term" value="F:ATP binding"/>
    <property type="evidence" value="ECO:0007669"/>
    <property type="project" value="UniProtKB-KW"/>
</dbReference>
<evidence type="ECO:0000259" key="1">
    <source>
        <dbReference type="Pfam" id="PF17149"/>
    </source>
</evidence>
<keyword evidence="2" id="KW-0067">ATP-binding</keyword>
<feature type="non-terminal residue" evidence="2">
    <location>
        <position position="1"/>
    </location>
</feature>
<feature type="non-terminal residue" evidence="2">
    <location>
        <position position="69"/>
    </location>
</feature>
<dbReference type="Proteomes" id="UP000722957">
    <property type="component" value="Unassembled WGS sequence"/>
</dbReference>
<dbReference type="InterPro" id="IPR033414">
    <property type="entry name" value="Sensor_dom"/>
</dbReference>
<dbReference type="Pfam" id="PF17149">
    <property type="entry name" value="CHASE5"/>
    <property type="match status" value="1"/>
</dbReference>
<dbReference type="EMBL" id="RDOM01000253">
    <property type="protein sequence ID" value="MBF4274403.1"/>
    <property type="molecule type" value="Genomic_DNA"/>
</dbReference>
<evidence type="ECO:0000313" key="3">
    <source>
        <dbReference type="Proteomes" id="UP000722957"/>
    </source>
</evidence>
<comment type="caution">
    <text evidence="2">The sequence shown here is derived from an EMBL/GenBank/DDBJ whole genome shotgun (WGS) entry which is preliminary data.</text>
</comment>
<protein>
    <submittedName>
        <fullName evidence="2">ATP-binding protein</fullName>
    </submittedName>
</protein>
<feature type="domain" description="Periplasmic sensor" evidence="1">
    <location>
        <begin position="1"/>
        <end position="68"/>
    </location>
</feature>
<sequence>IEFVHAELLATSLWNYDLVALQQRLDGLVNLPKIDYLEITSGGYQFSAGEKVTEQLVAHRYPMLYINPK</sequence>
<gene>
    <name evidence="2" type="ORF">EAY07_20815</name>
</gene>
<accession>A0ABD4KUX2</accession>